<dbReference type="EMBL" id="SRRZ01000184">
    <property type="protein sequence ID" value="NQE38153.1"/>
    <property type="molecule type" value="Genomic_DNA"/>
</dbReference>
<sequence length="79" mass="9374">MPHTFGFLEQSQEQLAKLTAKMLYEVEYIEPVLGEELFPYYRHYCVISAFGNNYSQKGFGIYDYQTSKYDRIGHVLRHL</sequence>
<protein>
    <submittedName>
        <fullName evidence="1">Uncharacterized protein</fullName>
    </submittedName>
</protein>
<dbReference type="Proteomes" id="UP000702425">
    <property type="component" value="Unassembled WGS sequence"/>
</dbReference>
<name>A0ABX2D6H9_9CYAN</name>
<accession>A0ABX2D6H9</accession>
<gene>
    <name evidence="1" type="ORF">E5S67_05937</name>
</gene>
<dbReference type="RefSeq" id="WP_172192695.1">
    <property type="nucleotide sequence ID" value="NZ_CAWPPK010000095.1"/>
</dbReference>
<organism evidence="1 2">
    <name type="scientific">Microcoleus asticus IPMA8</name>
    <dbReference type="NCBI Taxonomy" id="2563858"/>
    <lineage>
        <taxon>Bacteria</taxon>
        <taxon>Bacillati</taxon>
        <taxon>Cyanobacteriota</taxon>
        <taxon>Cyanophyceae</taxon>
        <taxon>Oscillatoriophycideae</taxon>
        <taxon>Oscillatoriales</taxon>
        <taxon>Microcoleaceae</taxon>
        <taxon>Microcoleus</taxon>
        <taxon>Microcoleus asticus</taxon>
    </lineage>
</organism>
<proteinExistence type="predicted"/>
<keyword evidence="2" id="KW-1185">Reference proteome</keyword>
<evidence type="ECO:0000313" key="1">
    <source>
        <dbReference type="EMBL" id="NQE38153.1"/>
    </source>
</evidence>
<reference evidence="1 2" key="1">
    <citation type="journal article" date="2020" name="Sci. Rep.">
        <title>A novel cyanobacterial geosmin producer, revising GeoA distribution and dispersion patterns in Bacteria.</title>
        <authorList>
            <person name="Churro C."/>
            <person name="Semedo-Aguiar A.P."/>
            <person name="Silva A.D."/>
            <person name="Pereira-Leal J.B."/>
            <person name="Leite R.B."/>
        </authorList>
    </citation>
    <scope>NUCLEOTIDE SEQUENCE [LARGE SCALE GENOMIC DNA]</scope>
    <source>
        <strain evidence="1 2">IPMA8</strain>
    </source>
</reference>
<evidence type="ECO:0000313" key="2">
    <source>
        <dbReference type="Proteomes" id="UP000702425"/>
    </source>
</evidence>
<comment type="caution">
    <text evidence="1">The sequence shown here is derived from an EMBL/GenBank/DDBJ whole genome shotgun (WGS) entry which is preliminary data.</text>
</comment>